<comment type="subcellular location">
    <subcellularLocation>
        <location evidence="1">Secreted</location>
    </subcellularLocation>
</comment>
<dbReference type="PROSITE" id="PS51677">
    <property type="entry name" value="NODB"/>
    <property type="match status" value="1"/>
</dbReference>
<keyword evidence="2" id="KW-0732">Signal</keyword>
<dbReference type="InterPro" id="IPR051398">
    <property type="entry name" value="Polysacch_Deacetylase"/>
</dbReference>
<dbReference type="PANTHER" id="PTHR34216">
    <property type="match status" value="1"/>
</dbReference>
<dbReference type="SUPFAM" id="SSF88713">
    <property type="entry name" value="Glycoside hydrolase/deacetylase"/>
    <property type="match status" value="1"/>
</dbReference>
<evidence type="ECO:0000259" key="3">
    <source>
        <dbReference type="PROSITE" id="PS51677"/>
    </source>
</evidence>
<reference evidence="5" key="1">
    <citation type="journal article" date="2019" name="Int. J. Syst. Evol. Microbiol.">
        <title>The Global Catalogue of Microorganisms (GCM) 10K type strain sequencing project: providing services to taxonomists for standard genome sequencing and annotation.</title>
        <authorList>
            <consortium name="The Broad Institute Genomics Platform"/>
            <consortium name="The Broad Institute Genome Sequencing Center for Infectious Disease"/>
            <person name="Wu L."/>
            <person name="Ma J."/>
        </authorList>
    </citation>
    <scope>NUCLEOTIDE SEQUENCE [LARGE SCALE GENOMIC DNA]</scope>
    <source>
        <strain evidence="5">CCUG 64793</strain>
    </source>
</reference>
<sequence>MKKSVTLRVLAYHKVQNCFQFEKQLKHLKAHYNIIEYRELFEALYKEKSLPKNPVLITFDDGDLSNYKNAYPYLLKYKASAVFFIITNLINTNDPFWWDEIEYYQGKESGDKKVWEVKNWDNKKRELYLEELRKKSDKPPMIYSQLTTSDLEEMCNNRMTIANHSHTHPMFNNCTFEELDEELESSISILEDLKFTSRAFAYPNGNFSDKAEKKLKEHGIKLAFLFDHKINRGHLNPLRISRLIVNDTTPIWKLKFILSGWHSKILPLTRALGKLRK</sequence>
<dbReference type="RefSeq" id="WP_380745886.1">
    <property type="nucleotide sequence ID" value="NZ_JBHTLI010000002.1"/>
</dbReference>
<dbReference type="Pfam" id="PF01522">
    <property type="entry name" value="Polysacc_deac_1"/>
    <property type="match status" value="1"/>
</dbReference>
<dbReference type="PANTHER" id="PTHR34216:SF3">
    <property type="entry name" value="POLY-BETA-1,6-N-ACETYL-D-GLUCOSAMINE N-DEACETYLASE"/>
    <property type="match status" value="1"/>
</dbReference>
<organism evidence="4 5">
    <name type="scientific">Salegentibacter chungangensis</name>
    <dbReference type="NCBI Taxonomy" id="1335724"/>
    <lineage>
        <taxon>Bacteria</taxon>
        <taxon>Pseudomonadati</taxon>
        <taxon>Bacteroidota</taxon>
        <taxon>Flavobacteriia</taxon>
        <taxon>Flavobacteriales</taxon>
        <taxon>Flavobacteriaceae</taxon>
        <taxon>Salegentibacter</taxon>
    </lineage>
</organism>
<name>A0ABW3NR65_9FLAO</name>
<dbReference type="Proteomes" id="UP001597131">
    <property type="component" value="Unassembled WGS sequence"/>
</dbReference>
<evidence type="ECO:0000256" key="2">
    <source>
        <dbReference type="ARBA" id="ARBA00022729"/>
    </source>
</evidence>
<gene>
    <name evidence="4" type="ORF">ACFQ3Q_11300</name>
</gene>
<protein>
    <submittedName>
        <fullName evidence="4">Polysaccharide deacetylase family protein</fullName>
    </submittedName>
</protein>
<evidence type="ECO:0000313" key="5">
    <source>
        <dbReference type="Proteomes" id="UP001597131"/>
    </source>
</evidence>
<dbReference type="CDD" id="cd10918">
    <property type="entry name" value="CE4_NodB_like_5s_6s"/>
    <property type="match status" value="1"/>
</dbReference>
<evidence type="ECO:0000256" key="1">
    <source>
        <dbReference type="ARBA" id="ARBA00004613"/>
    </source>
</evidence>
<comment type="caution">
    <text evidence="4">The sequence shown here is derived from an EMBL/GenBank/DDBJ whole genome shotgun (WGS) entry which is preliminary data.</text>
</comment>
<keyword evidence="5" id="KW-1185">Reference proteome</keyword>
<dbReference type="EMBL" id="JBHTLI010000002">
    <property type="protein sequence ID" value="MFD1096338.1"/>
    <property type="molecule type" value="Genomic_DNA"/>
</dbReference>
<accession>A0ABW3NR65</accession>
<dbReference type="InterPro" id="IPR011330">
    <property type="entry name" value="Glyco_hydro/deAcase_b/a-brl"/>
</dbReference>
<proteinExistence type="predicted"/>
<evidence type="ECO:0000313" key="4">
    <source>
        <dbReference type="EMBL" id="MFD1096338.1"/>
    </source>
</evidence>
<dbReference type="InterPro" id="IPR002509">
    <property type="entry name" value="NODB_dom"/>
</dbReference>
<feature type="domain" description="NodB homology" evidence="3">
    <location>
        <begin position="53"/>
        <end position="277"/>
    </location>
</feature>
<dbReference type="Gene3D" id="3.20.20.370">
    <property type="entry name" value="Glycoside hydrolase/deacetylase"/>
    <property type="match status" value="1"/>
</dbReference>